<dbReference type="InterPro" id="IPR036249">
    <property type="entry name" value="Thioredoxin-like_sf"/>
</dbReference>
<dbReference type="PANTHER" id="PTHR41709">
    <property type="entry name" value="KAIB-LIKE PROTEIN 1"/>
    <property type="match status" value="1"/>
</dbReference>
<reference evidence="2" key="2">
    <citation type="submission" date="2021-08" db="EMBL/GenBank/DDBJ databases">
        <authorList>
            <person name="Tani A."/>
            <person name="Ola A."/>
            <person name="Ogura Y."/>
            <person name="Katsura K."/>
            <person name="Hayashi T."/>
        </authorList>
    </citation>
    <scope>NUCLEOTIDE SEQUENCE</scope>
    <source>
        <strain evidence="2">DSM 23632</strain>
    </source>
</reference>
<gene>
    <name evidence="2" type="primary">kaiB_2</name>
    <name evidence="2" type="ORF">MPOCJGCO_0083</name>
</gene>
<accession>A0ABQ4TTE6</accession>
<dbReference type="Proteomes" id="UP001055057">
    <property type="component" value="Unassembled WGS sequence"/>
</dbReference>
<dbReference type="PANTHER" id="PTHR41709:SF2">
    <property type="entry name" value="CIRCADIAN CLOCK PROTEIN KAIB2"/>
    <property type="match status" value="1"/>
</dbReference>
<organism evidence="2 3">
    <name type="scientific">Methylobacterium trifolii</name>
    <dbReference type="NCBI Taxonomy" id="1003092"/>
    <lineage>
        <taxon>Bacteria</taxon>
        <taxon>Pseudomonadati</taxon>
        <taxon>Pseudomonadota</taxon>
        <taxon>Alphaproteobacteria</taxon>
        <taxon>Hyphomicrobiales</taxon>
        <taxon>Methylobacteriaceae</taxon>
        <taxon>Methylobacterium</taxon>
    </lineage>
</organism>
<sequence>MSGAAPERYLLRLFIAGPSPRSHRTMENLRRICSTHLQDRFDLEVVDIYQQQALAEASQVVAAPTLLKLSPPPVRRIVGDLSDETRVLHGLGLPVLPPGPADER</sequence>
<evidence type="ECO:0000313" key="3">
    <source>
        <dbReference type="Proteomes" id="UP001055057"/>
    </source>
</evidence>
<protein>
    <submittedName>
        <fullName evidence="2">Circadian clock protein KaiB</fullName>
    </submittedName>
</protein>
<dbReference type="CDD" id="cd02978">
    <property type="entry name" value="KaiB_like"/>
    <property type="match status" value="1"/>
</dbReference>
<keyword evidence="3" id="KW-1185">Reference proteome</keyword>
<evidence type="ECO:0000313" key="2">
    <source>
        <dbReference type="EMBL" id="GJE58007.1"/>
    </source>
</evidence>
<dbReference type="SUPFAM" id="SSF52833">
    <property type="entry name" value="Thioredoxin-like"/>
    <property type="match status" value="1"/>
</dbReference>
<dbReference type="Gene3D" id="3.40.30.10">
    <property type="entry name" value="Glutaredoxin"/>
    <property type="match status" value="1"/>
</dbReference>
<comment type="caution">
    <text evidence="2">The sequence shown here is derived from an EMBL/GenBank/DDBJ whole genome shotgun (WGS) entry which is preliminary data.</text>
</comment>
<dbReference type="InterPro" id="IPR011649">
    <property type="entry name" value="KaiB_domain"/>
</dbReference>
<dbReference type="SMART" id="SM01248">
    <property type="entry name" value="KaiB"/>
    <property type="match status" value="1"/>
</dbReference>
<dbReference type="RefSeq" id="WP_283214940.1">
    <property type="nucleotide sequence ID" value="NZ_BPRB01000005.1"/>
</dbReference>
<dbReference type="Pfam" id="PF07689">
    <property type="entry name" value="KaiB"/>
    <property type="match status" value="1"/>
</dbReference>
<proteinExistence type="predicted"/>
<feature type="domain" description="KaiB" evidence="1">
    <location>
        <begin position="12"/>
        <end position="93"/>
    </location>
</feature>
<evidence type="ECO:0000259" key="1">
    <source>
        <dbReference type="SMART" id="SM01248"/>
    </source>
</evidence>
<dbReference type="EMBL" id="BPRB01000005">
    <property type="protein sequence ID" value="GJE58007.1"/>
    <property type="molecule type" value="Genomic_DNA"/>
</dbReference>
<reference evidence="2" key="1">
    <citation type="journal article" date="2021" name="Front. Microbiol.">
        <title>Comprehensive Comparative Genomics and Phenotyping of Methylobacterium Species.</title>
        <authorList>
            <person name="Alessa O."/>
            <person name="Ogura Y."/>
            <person name="Fujitani Y."/>
            <person name="Takami H."/>
            <person name="Hayashi T."/>
            <person name="Sahin N."/>
            <person name="Tani A."/>
        </authorList>
    </citation>
    <scope>NUCLEOTIDE SEQUENCE</scope>
    <source>
        <strain evidence="2">DSM 23632</strain>
    </source>
</reference>
<dbReference type="InterPro" id="IPR039022">
    <property type="entry name" value="KaiB-like"/>
</dbReference>
<name>A0ABQ4TTE6_9HYPH</name>